<dbReference type="RefSeq" id="WP_394836024.1">
    <property type="nucleotide sequence ID" value="NZ_CP089929.1"/>
</dbReference>
<dbReference type="PRINTS" id="PR00420">
    <property type="entry name" value="RNGMNOXGNASE"/>
</dbReference>
<dbReference type="PANTHER" id="PTHR43747:SF1">
    <property type="entry name" value="SLR1998 PROTEIN"/>
    <property type="match status" value="1"/>
</dbReference>
<dbReference type="InterPro" id="IPR050816">
    <property type="entry name" value="Flavin-dep_Halogenase_NPB"/>
</dbReference>
<gene>
    <name evidence="2" type="ORF">LVJ94_03845</name>
</gene>
<evidence type="ECO:0000259" key="1">
    <source>
        <dbReference type="Pfam" id="PF01494"/>
    </source>
</evidence>
<dbReference type="Gene3D" id="3.50.50.60">
    <property type="entry name" value="FAD/NAD(P)-binding domain"/>
    <property type="match status" value="1"/>
</dbReference>
<feature type="domain" description="FAD-binding" evidence="1">
    <location>
        <begin position="5"/>
        <end position="327"/>
    </location>
</feature>
<name>A0ABZ2L679_9BACT</name>
<dbReference type="Pfam" id="PF01494">
    <property type="entry name" value="FAD_binding_3"/>
    <property type="match status" value="1"/>
</dbReference>
<evidence type="ECO:0000313" key="3">
    <source>
        <dbReference type="Proteomes" id="UP001374803"/>
    </source>
</evidence>
<dbReference type="PANTHER" id="PTHR43747">
    <property type="entry name" value="FAD-BINDING PROTEIN"/>
    <property type="match status" value="1"/>
</dbReference>
<proteinExistence type="predicted"/>
<keyword evidence="3" id="KW-1185">Reference proteome</keyword>
<reference evidence="2" key="1">
    <citation type="submission" date="2021-12" db="EMBL/GenBank/DDBJ databases">
        <title>Discovery of the Pendulisporaceae a myxobacterial family with distinct sporulation behavior and unique specialized metabolism.</title>
        <authorList>
            <person name="Garcia R."/>
            <person name="Popoff A."/>
            <person name="Bader C.D."/>
            <person name="Loehr J."/>
            <person name="Walesch S."/>
            <person name="Walt C."/>
            <person name="Boldt J."/>
            <person name="Bunk B."/>
            <person name="Haeckl F.J.F.P.J."/>
            <person name="Gunesch A.P."/>
            <person name="Birkelbach J."/>
            <person name="Nuebel U."/>
            <person name="Pietschmann T."/>
            <person name="Bach T."/>
            <person name="Mueller R."/>
        </authorList>
    </citation>
    <scope>NUCLEOTIDE SEQUENCE</scope>
    <source>
        <strain evidence="2">MSr11367</strain>
    </source>
</reference>
<dbReference type="SUPFAM" id="SSF51905">
    <property type="entry name" value="FAD/NAD(P)-binding domain"/>
    <property type="match status" value="1"/>
</dbReference>
<sequence length="501" mass="56223">MNRRYDAVVIGGGPGGAVASYFLRQHGLSVLILERTPFPRYRIGESLTGVTGDFVRELGLVEKMGEHRFPPKSGVKVLGREAKNEFFIPVPRPTWQVLRSAFDAIVLERAQETGAELRYGTVTAVLRDGERVTGVRYRPSGGEGGGEGEVDIECRAVIDASGHSAVLSKLGLAGRRRVDAFGRQIAVFSQYHRPIRDPGAMGDNTFIFYSRQYHWAWFIPLSPDVVSVGVVMPVTTYKERGDSPEAVLRWGVENVNPDLARRVRGARQVEDVRFIRNYSYRVEPFAGNGWFCVGDAHRFTDPIFSFGVSLTMLEAKAAAAAIAEGLRTGDFREPVANYVSYSDVGQNAIYDFIRYFWKYPAFFGIQSQGRMRKSIISLFAVECHSEEVQSMLKEMRRSLYTMQAEQLPGERLRAVGERALARFTDFQGIDAIYVAERDTGIHLSFYLDESTDDIRESLTDFERELDADFGKDRVATSTWPASHARDAQASAIFDRRTLRVS</sequence>
<accession>A0ABZ2L679</accession>
<dbReference type="Proteomes" id="UP001374803">
    <property type="component" value="Chromosome"/>
</dbReference>
<dbReference type="InterPro" id="IPR036188">
    <property type="entry name" value="FAD/NAD-bd_sf"/>
</dbReference>
<protein>
    <submittedName>
        <fullName evidence="2">Tryptophan 7-halogenase</fullName>
    </submittedName>
</protein>
<dbReference type="EMBL" id="CP089983">
    <property type="protein sequence ID" value="WXB06378.1"/>
    <property type="molecule type" value="Genomic_DNA"/>
</dbReference>
<dbReference type="InterPro" id="IPR002938">
    <property type="entry name" value="FAD-bd"/>
</dbReference>
<evidence type="ECO:0000313" key="2">
    <source>
        <dbReference type="EMBL" id="WXB06378.1"/>
    </source>
</evidence>
<organism evidence="2 3">
    <name type="scientific">Pendulispora rubella</name>
    <dbReference type="NCBI Taxonomy" id="2741070"/>
    <lineage>
        <taxon>Bacteria</taxon>
        <taxon>Pseudomonadati</taxon>
        <taxon>Myxococcota</taxon>
        <taxon>Myxococcia</taxon>
        <taxon>Myxococcales</taxon>
        <taxon>Sorangiineae</taxon>
        <taxon>Pendulisporaceae</taxon>
        <taxon>Pendulispora</taxon>
    </lineage>
</organism>